<protein>
    <submittedName>
        <fullName evidence="12">Outer membrane cobalamin receptor protein</fullName>
    </submittedName>
</protein>
<evidence type="ECO:0000313" key="12">
    <source>
        <dbReference type="EMBL" id="SUB87806.1"/>
    </source>
</evidence>
<dbReference type="FunFam" id="2.60.40.1120:FF:000003">
    <property type="entry name" value="Outer membrane protein Omp121"/>
    <property type="match status" value="1"/>
</dbReference>
<comment type="similarity">
    <text evidence="8 9">Belongs to the TonB-dependent receptor family.</text>
</comment>
<dbReference type="Pfam" id="PF00593">
    <property type="entry name" value="TonB_dep_Rec_b-barrel"/>
    <property type="match status" value="1"/>
</dbReference>
<feature type="domain" description="TonB-dependent receptor-like beta-barrel" evidence="10">
    <location>
        <begin position="421"/>
        <end position="873"/>
    </location>
</feature>
<keyword evidence="5 9" id="KW-0798">TonB box</keyword>
<evidence type="ECO:0000256" key="1">
    <source>
        <dbReference type="ARBA" id="ARBA00004571"/>
    </source>
</evidence>
<accession>A0A379E557</accession>
<evidence type="ECO:0000256" key="9">
    <source>
        <dbReference type="RuleBase" id="RU003357"/>
    </source>
</evidence>
<dbReference type="InterPro" id="IPR036942">
    <property type="entry name" value="Beta-barrel_TonB_sf"/>
</dbReference>
<keyword evidence="6 8" id="KW-0472">Membrane</keyword>
<dbReference type="Gene3D" id="2.170.130.10">
    <property type="entry name" value="TonB-dependent receptor, plug domain"/>
    <property type="match status" value="1"/>
</dbReference>
<dbReference type="SUPFAM" id="SSF56935">
    <property type="entry name" value="Porins"/>
    <property type="match status" value="1"/>
</dbReference>
<dbReference type="Pfam" id="PF07715">
    <property type="entry name" value="Plug"/>
    <property type="match status" value="1"/>
</dbReference>
<organism evidence="12 13">
    <name type="scientific">Prevotella denticola</name>
    <dbReference type="NCBI Taxonomy" id="28129"/>
    <lineage>
        <taxon>Bacteria</taxon>
        <taxon>Pseudomonadati</taxon>
        <taxon>Bacteroidota</taxon>
        <taxon>Bacteroidia</taxon>
        <taxon>Bacteroidales</taxon>
        <taxon>Prevotellaceae</taxon>
        <taxon>Prevotella</taxon>
    </lineage>
</organism>
<dbReference type="Gene3D" id="2.60.40.1120">
    <property type="entry name" value="Carboxypeptidase-like, regulatory domain"/>
    <property type="match status" value="1"/>
</dbReference>
<evidence type="ECO:0000259" key="11">
    <source>
        <dbReference type="Pfam" id="PF07715"/>
    </source>
</evidence>
<keyword evidence="12" id="KW-0675">Receptor</keyword>
<proteinExistence type="inferred from homology"/>
<dbReference type="InterPro" id="IPR039426">
    <property type="entry name" value="TonB-dep_rcpt-like"/>
</dbReference>
<dbReference type="PROSITE" id="PS52016">
    <property type="entry name" value="TONB_DEPENDENT_REC_3"/>
    <property type="match status" value="1"/>
</dbReference>
<reference evidence="12 13" key="1">
    <citation type="submission" date="2018-06" db="EMBL/GenBank/DDBJ databases">
        <authorList>
            <consortium name="Pathogen Informatics"/>
            <person name="Doyle S."/>
        </authorList>
    </citation>
    <scope>NUCLEOTIDE SEQUENCE [LARGE SCALE GENOMIC DNA]</scope>
    <source>
        <strain evidence="12 13">NCTC13067</strain>
    </source>
</reference>
<sequence>MEDLRKIISSAVLFMFCSLLYAQNRITASGTIVDETGTPVIGATVMEKGTANGTVTDIDGNFSLNASEGTPLTISYIGYSTIEVKAAAKMNIQLKQEANELNEVIVTGYTTQRKADLTGAVAVMDMKGAMSKSEPNMLSSMQGKLAGVNIVTDAAPGGGGSSIHVRGMSTINASNPLYIIDGVATSENLNSLNPADIESIQVLKDASSASIYGSRAANGVIIITTKKGKGNRLTVNLDYSSSLQTVAKTYKMLNAEQWGQAYWTANKNAGLHPSHPFYGSGDEPRLVEYLDADHKVKTADTDWQNEVYSPAWTHNLSASVQNASEKGSMLFSANYINQNGLIDKTFYRRYSVRLNSDYNISKYVKVGENLMVSQWSNLGVSTNADRGIPYTAMRQHPAIPVYDANGNFTSPMKLASSDIANPVQEIYNARNNENSSWRIFGNGYLEVYPVKGLTLKSNVGYEHVQYKNQTLGRKVLASDNNSVDRGYGEGDTFTWTNTANYLLDLNDRHHFNFLFGTEFIKYKFDGFSAFRNGYAFEDADYMVLDAGEGTQTNGGNKSEWALFSLFGKIDYNFMDRYLFSATLRRDQTSRLFKNNNSGVFPAFSAAWRVSEEKFFHKNDVLSDLKVRIAWGQNGNSAIDSPYAYYTTYAYNLGNGSYDLNGTGKDVVGGMTVKRMGNKDLKWETTTQTNFGFDALLLKNTLSLSFDYYWKKTRDMITIPPTLAVAGENAQYYMNTGDMDNHGWEMNLAYHSPQYGDWQWNGSLNLSHYKNKVTKLNDKVKSIGGDYRIMEGQPMGVYYGYVCDGIFQNAEEVANHAAYADGVKQVGHLKFRNLDGNDVVNEADRTVIGDPNPDLSLGLSLNANYRNWSLDMFFSGDFGFDIYNTTKRQLEFMSYGGVSTNRSTDILDAWSTSNPGASIPALSVADNSNDVRMSNYFLEDGSYLKLKYIKLSYRFSDAVLKALHASALSVYGQVENIFTITGYKGLDPEVPLGGYGARIDNGPYPRSRTFTLGVNLTF</sequence>
<dbReference type="InterPro" id="IPR037066">
    <property type="entry name" value="Plug_dom_sf"/>
</dbReference>
<evidence type="ECO:0000259" key="10">
    <source>
        <dbReference type="Pfam" id="PF00593"/>
    </source>
</evidence>
<dbReference type="NCBIfam" id="TIGR04057">
    <property type="entry name" value="SusC_RagA_signa"/>
    <property type="match status" value="1"/>
</dbReference>
<evidence type="ECO:0000256" key="5">
    <source>
        <dbReference type="ARBA" id="ARBA00023077"/>
    </source>
</evidence>
<feature type="domain" description="TonB-dependent receptor plug" evidence="11">
    <location>
        <begin position="114"/>
        <end position="220"/>
    </location>
</feature>
<dbReference type="InterPro" id="IPR000531">
    <property type="entry name" value="Beta-barrel_TonB"/>
</dbReference>
<dbReference type="SUPFAM" id="SSF49464">
    <property type="entry name" value="Carboxypeptidase regulatory domain-like"/>
    <property type="match status" value="1"/>
</dbReference>
<gene>
    <name evidence="12" type="ORF">NCTC13067_01487</name>
</gene>
<keyword evidence="7 8" id="KW-0998">Cell outer membrane</keyword>
<dbReference type="InterPro" id="IPR023997">
    <property type="entry name" value="TonB-dep_OMP_SusC/RagA_CS"/>
</dbReference>
<evidence type="ECO:0000256" key="6">
    <source>
        <dbReference type="ARBA" id="ARBA00023136"/>
    </source>
</evidence>
<dbReference type="Pfam" id="PF13715">
    <property type="entry name" value="CarbopepD_reg_2"/>
    <property type="match status" value="1"/>
</dbReference>
<dbReference type="RefSeq" id="WP_029216318.1">
    <property type="nucleotide sequence ID" value="NZ_JAHXRC010000001.1"/>
</dbReference>
<dbReference type="Proteomes" id="UP000255469">
    <property type="component" value="Unassembled WGS sequence"/>
</dbReference>
<evidence type="ECO:0000256" key="8">
    <source>
        <dbReference type="PROSITE-ProRule" id="PRU01360"/>
    </source>
</evidence>
<dbReference type="InterPro" id="IPR012910">
    <property type="entry name" value="Plug_dom"/>
</dbReference>
<dbReference type="EMBL" id="UGTM01000001">
    <property type="protein sequence ID" value="SUB87806.1"/>
    <property type="molecule type" value="Genomic_DNA"/>
</dbReference>
<keyword evidence="4 8" id="KW-0812">Transmembrane</keyword>
<keyword evidence="3 8" id="KW-1134">Transmembrane beta strand</keyword>
<keyword evidence="2 8" id="KW-0813">Transport</keyword>
<dbReference type="NCBIfam" id="TIGR04056">
    <property type="entry name" value="OMP_RagA_SusC"/>
    <property type="match status" value="1"/>
</dbReference>
<dbReference type="InterPro" id="IPR008969">
    <property type="entry name" value="CarboxyPept-like_regulatory"/>
</dbReference>
<dbReference type="Gene3D" id="2.40.170.20">
    <property type="entry name" value="TonB-dependent receptor, beta-barrel domain"/>
    <property type="match status" value="1"/>
</dbReference>
<evidence type="ECO:0000256" key="7">
    <source>
        <dbReference type="ARBA" id="ARBA00023237"/>
    </source>
</evidence>
<evidence type="ECO:0000256" key="3">
    <source>
        <dbReference type="ARBA" id="ARBA00022452"/>
    </source>
</evidence>
<dbReference type="InterPro" id="IPR023996">
    <property type="entry name" value="TonB-dep_OMP_SusC/RagA"/>
</dbReference>
<evidence type="ECO:0000256" key="4">
    <source>
        <dbReference type="ARBA" id="ARBA00022692"/>
    </source>
</evidence>
<evidence type="ECO:0000313" key="13">
    <source>
        <dbReference type="Proteomes" id="UP000255469"/>
    </source>
</evidence>
<evidence type="ECO:0000256" key="2">
    <source>
        <dbReference type="ARBA" id="ARBA00022448"/>
    </source>
</evidence>
<comment type="subcellular location">
    <subcellularLocation>
        <location evidence="1 8">Cell outer membrane</location>
        <topology evidence="1 8">Multi-pass membrane protein</topology>
    </subcellularLocation>
</comment>
<dbReference type="GO" id="GO:0009279">
    <property type="term" value="C:cell outer membrane"/>
    <property type="evidence" value="ECO:0007669"/>
    <property type="project" value="UniProtKB-SubCell"/>
</dbReference>
<dbReference type="AlphaFoldDB" id="A0A379E557"/>
<name>A0A379E557_9BACT</name>